<protein>
    <submittedName>
        <fullName evidence="1">Uncharacterized protein</fullName>
    </submittedName>
</protein>
<keyword evidence="2" id="KW-1185">Reference proteome</keyword>
<gene>
    <name evidence="1" type="ORF">AB205_0216450</name>
</gene>
<organism evidence="1 2">
    <name type="scientific">Aquarana catesbeiana</name>
    <name type="common">American bullfrog</name>
    <name type="synonym">Rana catesbeiana</name>
    <dbReference type="NCBI Taxonomy" id="8400"/>
    <lineage>
        <taxon>Eukaryota</taxon>
        <taxon>Metazoa</taxon>
        <taxon>Chordata</taxon>
        <taxon>Craniata</taxon>
        <taxon>Vertebrata</taxon>
        <taxon>Euteleostomi</taxon>
        <taxon>Amphibia</taxon>
        <taxon>Batrachia</taxon>
        <taxon>Anura</taxon>
        <taxon>Neobatrachia</taxon>
        <taxon>Ranoidea</taxon>
        <taxon>Ranidae</taxon>
        <taxon>Aquarana</taxon>
    </lineage>
</organism>
<reference evidence="2" key="1">
    <citation type="journal article" date="2017" name="Nat. Commun.">
        <title>The North American bullfrog draft genome provides insight into hormonal regulation of long noncoding RNA.</title>
        <authorList>
            <person name="Hammond S.A."/>
            <person name="Warren R.L."/>
            <person name="Vandervalk B.P."/>
            <person name="Kucuk E."/>
            <person name="Khan H."/>
            <person name="Gibb E.A."/>
            <person name="Pandoh P."/>
            <person name="Kirk H."/>
            <person name="Zhao Y."/>
            <person name="Jones M."/>
            <person name="Mungall A.J."/>
            <person name="Coope R."/>
            <person name="Pleasance S."/>
            <person name="Moore R.A."/>
            <person name="Holt R.A."/>
            <person name="Round J.M."/>
            <person name="Ohora S."/>
            <person name="Walle B.V."/>
            <person name="Veldhoen N."/>
            <person name="Helbing C.C."/>
            <person name="Birol I."/>
        </authorList>
    </citation>
    <scope>NUCLEOTIDE SEQUENCE [LARGE SCALE GENOMIC DNA]</scope>
</reference>
<proteinExistence type="predicted"/>
<dbReference type="EMBL" id="KV925814">
    <property type="protein sequence ID" value="PIO37596.1"/>
    <property type="molecule type" value="Genomic_DNA"/>
</dbReference>
<dbReference type="Proteomes" id="UP000228934">
    <property type="component" value="Unassembled WGS sequence"/>
</dbReference>
<name>A0A2G9SBV6_AQUCT</name>
<evidence type="ECO:0000313" key="2">
    <source>
        <dbReference type="Proteomes" id="UP000228934"/>
    </source>
</evidence>
<evidence type="ECO:0000313" key="1">
    <source>
        <dbReference type="EMBL" id="PIO37596.1"/>
    </source>
</evidence>
<accession>A0A2G9SBV6</accession>
<dbReference type="AlphaFoldDB" id="A0A2G9SBV6"/>
<sequence>MPTTRKCLVTHTQADFSTGLVRWSIRRTFGGLPTDFPNERTRAHMTGLSGRIGPTVFPTDFTEDFRTCPHTFILNVMKYDGTRKGSQSRRFYRQD</sequence>